<protein>
    <recommendedName>
        <fullName evidence="1">AAA domain-containing protein</fullName>
    </recommendedName>
</protein>
<dbReference type="InterPro" id="IPR025669">
    <property type="entry name" value="AAA_dom"/>
</dbReference>
<dbReference type="Pfam" id="PF13614">
    <property type="entry name" value="AAA_31"/>
    <property type="match status" value="1"/>
</dbReference>
<dbReference type="Gene3D" id="3.40.50.300">
    <property type="entry name" value="P-loop containing nucleotide triphosphate hydrolases"/>
    <property type="match status" value="1"/>
</dbReference>
<name>X0TM16_9ZZZZ</name>
<dbReference type="EMBL" id="BARS01013930">
    <property type="protein sequence ID" value="GAF88311.1"/>
    <property type="molecule type" value="Genomic_DNA"/>
</dbReference>
<dbReference type="CDD" id="cd02042">
    <property type="entry name" value="ParAB_family"/>
    <property type="match status" value="1"/>
</dbReference>
<evidence type="ECO:0000313" key="2">
    <source>
        <dbReference type="EMBL" id="GAF88311.1"/>
    </source>
</evidence>
<dbReference type="AlphaFoldDB" id="X0TM16"/>
<feature type="domain" description="AAA" evidence="1">
    <location>
        <begin position="1"/>
        <end position="63"/>
    </location>
</feature>
<gene>
    <name evidence="2" type="ORF">S01H1_23853</name>
</gene>
<sequence>MSVICIVNQKGGVGKTTTAAAFAQGLSERGQRVLLVDWDPQGSLTISFGINPDNLELTGYNILRSVIMNNGRPAIGEVT</sequence>
<proteinExistence type="predicted"/>
<feature type="non-terminal residue" evidence="2">
    <location>
        <position position="79"/>
    </location>
</feature>
<organism evidence="2">
    <name type="scientific">marine sediment metagenome</name>
    <dbReference type="NCBI Taxonomy" id="412755"/>
    <lineage>
        <taxon>unclassified sequences</taxon>
        <taxon>metagenomes</taxon>
        <taxon>ecological metagenomes</taxon>
    </lineage>
</organism>
<comment type="caution">
    <text evidence="2">The sequence shown here is derived from an EMBL/GenBank/DDBJ whole genome shotgun (WGS) entry which is preliminary data.</text>
</comment>
<dbReference type="InterPro" id="IPR027417">
    <property type="entry name" value="P-loop_NTPase"/>
</dbReference>
<dbReference type="InterPro" id="IPR050678">
    <property type="entry name" value="DNA_Partitioning_ATPase"/>
</dbReference>
<accession>X0TM16</accession>
<reference evidence="2" key="1">
    <citation type="journal article" date="2014" name="Front. Microbiol.">
        <title>High frequency of phylogenetically diverse reductive dehalogenase-homologous genes in deep subseafloor sedimentary metagenomes.</title>
        <authorList>
            <person name="Kawai M."/>
            <person name="Futagami T."/>
            <person name="Toyoda A."/>
            <person name="Takaki Y."/>
            <person name="Nishi S."/>
            <person name="Hori S."/>
            <person name="Arai W."/>
            <person name="Tsubouchi T."/>
            <person name="Morono Y."/>
            <person name="Uchiyama I."/>
            <person name="Ito T."/>
            <person name="Fujiyama A."/>
            <person name="Inagaki F."/>
            <person name="Takami H."/>
        </authorList>
    </citation>
    <scope>NUCLEOTIDE SEQUENCE</scope>
    <source>
        <strain evidence="2">Expedition CK06-06</strain>
    </source>
</reference>
<evidence type="ECO:0000259" key="1">
    <source>
        <dbReference type="Pfam" id="PF13614"/>
    </source>
</evidence>
<dbReference type="PANTHER" id="PTHR13696">
    <property type="entry name" value="P-LOOP CONTAINING NUCLEOSIDE TRIPHOSPHATE HYDROLASE"/>
    <property type="match status" value="1"/>
</dbReference>
<dbReference type="SUPFAM" id="SSF52540">
    <property type="entry name" value="P-loop containing nucleoside triphosphate hydrolases"/>
    <property type="match status" value="1"/>
</dbReference>
<dbReference type="PANTHER" id="PTHR13696:SF99">
    <property type="entry name" value="COBYRINIC ACID AC-DIAMIDE SYNTHASE"/>
    <property type="match status" value="1"/>
</dbReference>